<name>A0A8D0RHI4_PIG</name>
<dbReference type="Proteomes" id="UP000694722">
    <property type="component" value="Unplaced"/>
</dbReference>
<feature type="transmembrane region" description="Helical" evidence="1">
    <location>
        <begin position="44"/>
        <end position="64"/>
    </location>
</feature>
<dbReference type="Ensembl" id="ENSSSCT00060057543.1">
    <property type="protein sequence ID" value="ENSSSCP00060024617.1"/>
    <property type="gene ID" value="ENSSSCG00060042442.1"/>
</dbReference>
<keyword evidence="1" id="KW-0472">Membrane</keyword>
<sequence length="132" mass="15010">MMAILNGVRWYLIAIVICISLIINDTKYLFMCFSAICMSSLENCLFRSSAHFLVGLFVCLVLSYRRCLDILEINPLSVTSFANIFCHAVGCLFVLFRVSFSLQKFLSLIRSHFFIFVFTVITLEGGSEKIPL</sequence>
<reference evidence="2" key="1">
    <citation type="submission" date="2025-05" db="UniProtKB">
        <authorList>
            <consortium name="Ensembl"/>
        </authorList>
    </citation>
    <scope>IDENTIFICATION</scope>
</reference>
<evidence type="ECO:0000256" key="1">
    <source>
        <dbReference type="SAM" id="Phobius"/>
    </source>
</evidence>
<accession>A0A8D0RHI4</accession>
<evidence type="ECO:0000313" key="2">
    <source>
        <dbReference type="Ensembl" id="ENSSSCP00025012564.1"/>
    </source>
</evidence>
<dbReference type="Ensembl" id="ENSSSCT00025029547.1">
    <property type="protein sequence ID" value="ENSSSCP00025012564.1"/>
    <property type="gene ID" value="ENSSSCG00025021730.1"/>
</dbReference>
<dbReference type="Ensembl" id="ENSSSCT00055061505.1">
    <property type="protein sequence ID" value="ENSSSCP00055049365.1"/>
    <property type="gene ID" value="ENSSSCG00055030810.1"/>
</dbReference>
<dbReference type="Proteomes" id="UP000694723">
    <property type="component" value="Unplaced"/>
</dbReference>
<dbReference type="Proteomes" id="UP000694727">
    <property type="component" value="Unplaced"/>
</dbReference>
<proteinExistence type="predicted"/>
<dbReference type="AlphaFoldDB" id="A0A8D0RHI4"/>
<dbReference type="Ensembl" id="ENSSSCT00040104274.1">
    <property type="protein sequence ID" value="ENSSSCP00040047466.1"/>
    <property type="gene ID" value="ENSSSCG00040075237.1"/>
</dbReference>
<feature type="transmembrane region" description="Helical" evidence="1">
    <location>
        <begin position="6"/>
        <end position="23"/>
    </location>
</feature>
<feature type="transmembrane region" description="Helical" evidence="1">
    <location>
        <begin position="76"/>
        <end position="98"/>
    </location>
</feature>
<keyword evidence="1" id="KW-1133">Transmembrane helix</keyword>
<feature type="transmembrane region" description="Helical" evidence="1">
    <location>
        <begin position="105"/>
        <end position="123"/>
    </location>
</feature>
<dbReference type="Proteomes" id="UP000694724">
    <property type="component" value="Unplaced"/>
</dbReference>
<keyword evidence="1" id="KW-0812">Transmembrane</keyword>
<organism evidence="2 3">
    <name type="scientific">Sus scrofa</name>
    <name type="common">Pig</name>
    <dbReference type="NCBI Taxonomy" id="9823"/>
    <lineage>
        <taxon>Eukaryota</taxon>
        <taxon>Metazoa</taxon>
        <taxon>Chordata</taxon>
        <taxon>Craniata</taxon>
        <taxon>Vertebrata</taxon>
        <taxon>Euteleostomi</taxon>
        <taxon>Mammalia</taxon>
        <taxon>Eutheria</taxon>
        <taxon>Laurasiatheria</taxon>
        <taxon>Artiodactyla</taxon>
        <taxon>Suina</taxon>
        <taxon>Suidae</taxon>
        <taxon>Sus</taxon>
    </lineage>
</organism>
<evidence type="ECO:0000313" key="3">
    <source>
        <dbReference type="Proteomes" id="UP000694727"/>
    </source>
</evidence>
<protein>
    <submittedName>
        <fullName evidence="2">Uncharacterized protein</fullName>
    </submittedName>
</protein>